<dbReference type="HOGENOM" id="CLU_1933518_0_0_11"/>
<evidence type="ECO:0000313" key="2">
    <source>
        <dbReference type="Proteomes" id="UP000007882"/>
    </source>
</evidence>
<organism evidence="1 2">
    <name type="scientific">Actinoplanes missouriensis (strain ATCC 14538 / DSM 43046 / CBS 188.64 / JCM 3121 / NBRC 102363 / NCIMB 12654 / NRRL B-3342 / UNCC 431)</name>
    <dbReference type="NCBI Taxonomy" id="512565"/>
    <lineage>
        <taxon>Bacteria</taxon>
        <taxon>Bacillati</taxon>
        <taxon>Actinomycetota</taxon>
        <taxon>Actinomycetes</taxon>
        <taxon>Micromonosporales</taxon>
        <taxon>Micromonosporaceae</taxon>
        <taxon>Actinoplanes</taxon>
    </lineage>
</organism>
<proteinExistence type="predicted"/>
<accession>I0HC06</accession>
<sequence length="130" mass="13231">MRESAESLVVALLPGRVVERWRVALSSWMVARWRPVLCGRAVTPRSSVERAALGIIGAGIPEFGAVALDGAGVGFPELGPVAPDSAGVGPAIHAVPGTERFGRVVPPAPGMVGVGEAFTGRAGAVRVTLA</sequence>
<gene>
    <name evidence="1" type="ordered locus">AMIS_53230</name>
</gene>
<evidence type="ECO:0000313" key="1">
    <source>
        <dbReference type="EMBL" id="BAL90543.1"/>
    </source>
</evidence>
<dbReference type="PATRIC" id="fig|512565.3.peg.5317"/>
<reference evidence="1 2" key="1">
    <citation type="submission" date="2012-02" db="EMBL/GenBank/DDBJ databases">
        <title>Complete genome sequence of Actinoplanes missouriensis 431 (= NBRC 102363).</title>
        <authorList>
            <person name="Ohnishi Y."/>
            <person name="Ishikawa J."/>
            <person name="Sekine M."/>
            <person name="Hosoyama A."/>
            <person name="Harada T."/>
            <person name="Narita H."/>
            <person name="Hata T."/>
            <person name="Konno Y."/>
            <person name="Tutikane K."/>
            <person name="Fujita N."/>
            <person name="Horinouchi S."/>
            <person name="Hayakawa M."/>
        </authorList>
    </citation>
    <scope>NUCLEOTIDE SEQUENCE [LARGE SCALE GENOMIC DNA]</scope>
    <source>
        <strain evidence="2">ATCC 14538 / DSM 43046 / CBS 188.64 / JCM 3121 / NBRC 102363 / NCIMB 12654 / NRRL B-3342 / UNCC 431</strain>
    </source>
</reference>
<keyword evidence="2" id="KW-1185">Reference proteome</keyword>
<dbReference type="AlphaFoldDB" id="I0HC06"/>
<dbReference type="EMBL" id="AP012319">
    <property type="protein sequence ID" value="BAL90543.1"/>
    <property type="molecule type" value="Genomic_DNA"/>
</dbReference>
<name>I0HC06_ACTM4</name>
<dbReference type="Proteomes" id="UP000007882">
    <property type="component" value="Chromosome"/>
</dbReference>
<protein>
    <submittedName>
        <fullName evidence="1">Uncharacterized protein</fullName>
    </submittedName>
</protein>
<dbReference type="KEGG" id="ams:AMIS_53230"/>